<comment type="similarity">
    <text evidence="2">Belongs to the PC-esterase family. TBL subfamily.</text>
</comment>
<protein>
    <submittedName>
        <fullName evidence="11">Protein trichome birefringence-like 13</fullName>
    </submittedName>
</protein>
<proteinExistence type="inferred from homology"/>
<dbReference type="AlphaFoldDB" id="A0A6A1V6A1"/>
<dbReference type="InterPro" id="IPR029063">
    <property type="entry name" value="SAM-dependent_MTases_sf"/>
</dbReference>
<dbReference type="InterPro" id="IPR025846">
    <property type="entry name" value="TBL_N"/>
</dbReference>
<evidence type="ECO:0000256" key="2">
    <source>
        <dbReference type="ARBA" id="ARBA00007727"/>
    </source>
</evidence>
<evidence type="ECO:0000256" key="3">
    <source>
        <dbReference type="ARBA" id="ARBA00022692"/>
    </source>
</evidence>
<dbReference type="Proteomes" id="UP000516437">
    <property type="component" value="Chromosome 7"/>
</dbReference>
<dbReference type="Pfam" id="PF14416">
    <property type="entry name" value="PMR5N"/>
    <property type="match status" value="1"/>
</dbReference>
<evidence type="ECO:0000313" key="11">
    <source>
        <dbReference type="EMBL" id="KAB1208293.1"/>
    </source>
</evidence>
<evidence type="ECO:0000256" key="1">
    <source>
        <dbReference type="ARBA" id="ARBA00004167"/>
    </source>
</evidence>
<keyword evidence="4" id="KW-0735">Signal-anchor</keyword>
<keyword evidence="12" id="KW-1185">Reference proteome</keyword>
<dbReference type="GO" id="GO:0008168">
    <property type="term" value="F:methyltransferase activity"/>
    <property type="evidence" value="ECO:0007669"/>
    <property type="project" value="InterPro"/>
</dbReference>
<feature type="transmembrane region" description="Helical" evidence="8">
    <location>
        <begin position="238"/>
        <end position="259"/>
    </location>
</feature>
<comment type="caution">
    <text evidence="11">The sequence shown here is derived from an EMBL/GenBank/DDBJ whole genome shotgun (WGS) entry which is preliminary data.</text>
</comment>
<evidence type="ECO:0000256" key="8">
    <source>
        <dbReference type="SAM" id="Phobius"/>
    </source>
</evidence>
<feature type="region of interest" description="Disordered" evidence="7">
    <location>
        <begin position="39"/>
        <end position="66"/>
    </location>
</feature>
<feature type="domain" description="Trichome birefringence-like N-terminal" evidence="10">
    <location>
        <begin position="67"/>
        <end position="121"/>
    </location>
</feature>
<organism evidence="11 12">
    <name type="scientific">Morella rubra</name>
    <name type="common">Chinese bayberry</name>
    <dbReference type="NCBI Taxonomy" id="262757"/>
    <lineage>
        <taxon>Eukaryota</taxon>
        <taxon>Viridiplantae</taxon>
        <taxon>Streptophyta</taxon>
        <taxon>Embryophyta</taxon>
        <taxon>Tracheophyta</taxon>
        <taxon>Spermatophyta</taxon>
        <taxon>Magnoliopsida</taxon>
        <taxon>eudicotyledons</taxon>
        <taxon>Gunneridae</taxon>
        <taxon>Pentapetalae</taxon>
        <taxon>rosids</taxon>
        <taxon>fabids</taxon>
        <taxon>Fagales</taxon>
        <taxon>Myricaceae</taxon>
        <taxon>Morella</taxon>
    </lineage>
</organism>
<keyword evidence="6 8" id="KW-0472">Membrane</keyword>
<accession>A0A6A1V6A1</accession>
<reference evidence="11 12" key="1">
    <citation type="journal article" date="2019" name="Plant Biotechnol. J.">
        <title>The red bayberry genome and genetic basis of sex determination.</title>
        <authorList>
            <person name="Jia H.M."/>
            <person name="Jia H.J."/>
            <person name="Cai Q.L."/>
            <person name="Wang Y."/>
            <person name="Zhao H.B."/>
            <person name="Yang W.F."/>
            <person name="Wang G.Y."/>
            <person name="Li Y.H."/>
            <person name="Zhan D.L."/>
            <person name="Shen Y.T."/>
            <person name="Niu Q.F."/>
            <person name="Chang L."/>
            <person name="Qiu J."/>
            <person name="Zhao L."/>
            <person name="Xie H.B."/>
            <person name="Fu W.Y."/>
            <person name="Jin J."/>
            <person name="Li X.W."/>
            <person name="Jiao Y."/>
            <person name="Zhou C.C."/>
            <person name="Tu T."/>
            <person name="Chai C.Y."/>
            <person name="Gao J.L."/>
            <person name="Fan L.J."/>
            <person name="van de Weg E."/>
            <person name="Wang J.Y."/>
            <person name="Gao Z.S."/>
        </authorList>
    </citation>
    <scope>NUCLEOTIDE SEQUENCE [LARGE SCALE GENOMIC DNA]</scope>
    <source>
        <tissue evidence="11">Leaves</tissue>
    </source>
</reference>
<gene>
    <name evidence="11" type="ORF">CJ030_MR7G000153</name>
</gene>
<dbReference type="Pfam" id="PF13839">
    <property type="entry name" value="PC-Esterase"/>
    <property type="match status" value="1"/>
</dbReference>
<dbReference type="GO" id="GO:0016020">
    <property type="term" value="C:membrane"/>
    <property type="evidence" value="ECO:0007669"/>
    <property type="project" value="UniProtKB-SubCell"/>
</dbReference>
<keyword evidence="5 8" id="KW-1133">Transmembrane helix</keyword>
<feature type="transmembrane region" description="Helical" evidence="8">
    <location>
        <begin position="17"/>
        <end position="35"/>
    </location>
</feature>
<keyword evidence="3 8" id="KW-0812">Transmembrane</keyword>
<feature type="domain" description="Trichome birefringence-like C-terminal" evidence="9">
    <location>
        <begin position="122"/>
        <end position="250"/>
    </location>
</feature>
<dbReference type="InterPro" id="IPR026057">
    <property type="entry name" value="TBL_C"/>
</dbReference>
<evidence type="ECO:0000259" key="10">
    <source>
        <dbReference type="Pfam" id="PF14416"/>
    </source>
</evidence>
<dbReference type="InterPro" id="IPR044689">
    <property type="entry name" value="CGR2/3"/>
</dbReference>
<name>A0A6A1V6A1_9ROSI</name>
<feature type="transmembrane region" description="Helical" evidence="8">
    <location>
        <begin position="397"/>
        <end position="417"/>
    </location>
</feature>
<evidence type="ECO:0000313" key="12">
    <source>
        <dbReference type="Proteomes" id="UP000516437"/>
    </source>
</evidence>
<dbReference type="OrthoDB" id="630188at2759"/>
<dbReference type="PANTHER" id="PTHR34208:SF5">
    <property type="entry name" value="OS01G0144000 PROTEIN"/>
    <property type="match status" value="1"/>
</dbReference>
<sequence>MAARELHPHTHPKRNPLFPLLSLLCFASIFLVLSLSRKTSSSPSHSEQTFEFGQTRRPDPNAATGRSCDYSDGTWIYDHQPRGARYDGTCKEIFKGWNCISNNKKNGWELTKWRWKPRSCDLPPFDPVSFLEMYKDTSIGFVGDSLNRNMFVSLFCTLKRVSSEVKKWRPAGADRGFTFLRYNLTIAYHRTNLLARYGRWSANGNGGELESLGYKEGFRVDVDVPEGTWAEAPAFHDILLFNTGHCLILGALLFIGYSYSGSGGPSSDVRAVNIFEGGVSCTLEVPTVLPILKKAYGDSMRKVLHVGPDTCSVVSKLLKEEDTEAWGVEPYELDDTGANCKSLVRKGIVRVADIKFPLPYRAKSFSLVIVSDALDYLSPKYLNKTLPELTRVSADGVVIFAVAATLNMLPVRSLFIIRN</sequence>
<evidence type="ECO:0000256" key="7">
    <source>
        <dbReference type="SAM" id="MobiDB-lite"/>
    </source>
</evidence>
<evidence type="ECO:0000259" key="9">
    <source>
        <dbReference type="Pfam" id="PF13839"/>
    </source>
</evidence>
<evidence type="ECO:0000256" key="5">
    <source>
        <dbReference type="ARBA" id="ARBA00022989"/>
    </source>
</evidence>
<comment type="subcellular location">
    <subcellularLocation>
        <location evidence="1">Membrane</location>
        <topology evidence="1">Single-pass membrane protein</topology>
    </subcellularLocation>
</comment>
<dbReference type="GO" id="GO:0045488">
    <property type="term" value="P:pectin metabolic process"/>
    <property type="evidence" value="ECO:0007669"/>
    <property type="project" value="InterPro"/>
</dbReference>
<evidence type="ECO:0000256" key="4">
    <source>
        <dbReference type="ARBA" id="ARBA00022968"/>
    </source>
</evidence>
<dbReference type="PANTHER" id="PTHR34208">
    <property type="entry name" value="S-ADENOSYL-L-METHIONINE-DEPENDENT METHYLTRANSFERASE-RELATED"/>
    <property type="match status" value="1"/>
</dbReference>
<dbReference type="EMBL" id="RXIC02000025">
    <property type="protein sequence ID" value="KAB1208293.1"/>
    <property type="molecule type" value="Genomic_DNA"/>
</dbReference>
<dbReference type="Gene3D" id="3.40.50.150">
    <property type="entry name" value="Vaccinia Virus protein VP39"/>
    <property type="match status" value="1"/>
</dbReference>
<evidence type="ECO:0000256" key="6">
    <source>
        <dbReference type="ARBA" id="ARBA00023136"/>
    </source>
</evidence>